<evidence type="ECO:0000313" key="1">
    <source>
        <dbReference type="EMBL" id="GFS35278.1"/>
    </source>
</evidence>
<keyword evidence="2" id="KW-1185">Reference proteome</keyword>
<accession>A0A8X6MAL4</accession>
<dbReference type="AlphaFoldDB" id="A0A8X6MAL4"/>
<name>A0A8X6MAL4_9ARAC</name>
<protein>
    <submittedName>
        <fullName evidence="1">Uncharacterized protein</fullName>
    </submittedName>
</protein>
<dbReference type="PANTHER" id="PTHR46114">
    <property type="entry name" value="APPLE DOMAIN-CONTAINING PROTEIN"/>
    <property type="match status" value="1"/>
</dbReference>
<evidence type="ECO:0000313" key="2">
    <source>
        <dbReference type="Proteomes" id="UP000886998"/>
    </source>
</evidence>
<reference evidence="1" key="1">
    <citation type="submission" date="2020-08" db="EMBL/GenBank/DDBJ databases">
        <title>Multicomponent nature underlies the extraordinary mechanical properties of spider dragline silk.</title>
        <authorList>
            <person name="Kono N."/>
            <person name="Nakamura H."/>
            <person name="Mori M."/>
            <person name="Yoshida Y."/>
            <person name="Ohtoshi R."/>
            <person name="Malay A.D."/>
            <person name="Moran D.A.P."/>
            <person name="Tomita M."/>
            <person name="Numata K."/>
            <person name="Arakawa K."/>
        </authorList>
    </citation>
    <scope>NUCLEOTIDE SEQUENCE</scope>
</reference>
<dbReference type="Proteomes" id="UP000886998">
    <property type="component" value="Unassembled WGS sequence"/>
</dbReference>
<comment type="caution">
    <text evidence="1">The sequence shown here is derived from an EMBL/GenBank/DDBJ whole genome shotgun (WGS) entry which is preliminary data.</text>
</comment>
<organism evidence="1 2">
    <name type="scientific">Trichonephila inaurata madagascariensis</name>
    <dbReference type="NCBI Taxonomy" id="2747483"/>
    <lineage>
        <taxon>Eukaryota</taxon>
        <taxon>Metazoa</taxon>
        <taxon>Ecdysozoa</taxon>
        <taxon>Arthropoda</taxon>
        <taxon>Chelicerata</taxon>
        <taxon>Arachnida</taxon>
        <taxon>Araneae</taxon>
        <taxon>Araneomorphae</taxon>
        <taxon>Entelegynae</taxon>
        <taxon>Araneoidea</taxon>
        <taxon>Nephilidae</taxon>
        <taxon>Trichonephila</taxon>
        <taxon>Trichonephila inaurata</taxon>
    </lineage>
</organism>
<gene>
    <name evidence="1" type="ORF">TNIN_269081</name>
</gene>
<sequence length="103" mass="11775">MQRLRRVSSWALKYSKSGRPPAYDQILEGKETVAWEAFKSVNCEPGSDGHGGKLNQDTTAMGRRYQGRWDDSMLAHYCWTVIRNTQASTYKRQSKGKCSLEIN</sequence>
<proteinExistence type="predicted"/>
<dbReference type="EMBL" id="BMAV01024683">
    <property type="protein sequence ID" value="GFS35278.1"/>
    <property type="molecule type" value="Genomic_DNA"/>
</dbReference>
<dbReference type="OrthoDB" id="8063408at2759"/>
<dbReference type="PANTHER" id="PTHR46114:SF1">
    <property type="entry name" value="ZAD DOMAIN-CONTAINING PROTEIN"/>
    <property type="match status" value="1"/>
</dbReference>